<evidence type="ECO:0000313" key="8">
    <source>
        <dbReference type="Proteomes" id="UP000241474"/>
    </source>
</evidence>
<evidence type="ECO:0000313" key="7">
    <source>
        <dbReference type="Proteomes" id="UP000240552"/>
    </source>
</evidence>
<dbReference type="KEGG" id="vg:9924757"/>
<feature type="compositionally biased region" description="Basic residues" evidence="1">
    <location>
        <begin position="201"/>
        <end position="214"/>
    </location>
</feature>
<evidence type="ECO:0000256" key="1">
    <source>
        <dbReference type="SAM" id="MobiDB-lite"/>
    </source>
</evidence>
<gene>
    <name evidence="2" type="primary">L157</name>
    <name evidence="3" type="ORF">MIMI_L157</name>
</gene>
<feature type="compositionally biased region" description="Basic and acidic residues" evidence="1">
    <location>
        <begin position="191"/>
        <end position="200"/>
    </location>
</feature>
<keyword evidence="6" id="KW-1185">Reference proteome</keyword>
<organism evidence="2 6">
    <name type="scientific">Acanthamoeba polyphaga mimivirus</name>
    <name type="common">APMV</name>
    <dbReference type="NCBI Taxonomy" id="212035"/>
    <lineage>
        <taxon>Viruses</taxon>
        <taxon>Varidnaviria</taxon>
        <taxon>Bamfordvirae</taxon>
        <taxon>Nucleocytoviricota</taxon>
        <taxon>Megaviricetes</taxon>
        <taxon>Imitervirales</taxon>
        <taxon>Mimiviridae</taxon>
        <taxon>Megamimivirinae</taxon>
        <taxon>Mimivirus</taxon>
        <taxon>Mimivirus bradfordmassiliense</taxon>
    </lineage>
</organism>
<reference evidence="3 7" key="1">
    <citation type="journal article" date="2011" name="Proc. Natl. Acad. Sci. U.S.A.">
        <title>Mimivirus shows dramatic genome reduction after intraamoebal culture.</title>
        <authorList>
            <person name="Boyer M."/>
            <person name="Azza S."/>
            <person name="Barrassi L."/>
            <person name="Klose T."/>
            <person name="Campocasso A."/>
            <person name="Pagnier I."/>
            <person name="Fournous G."/>
            <person name="Borg A."/>
            <person name="Robert C."/>
            <person name="Zhang X."/>
            <person name="Desnues C."/>
            <person name="Henrissat B."/>
            <person name="Rossmann M.G."/>
            <person name="La Scola B."/>
            <person name="Raoult D."/>
        </authorList>
    </citation>
    <scope>NUCLEOTIDE SEQUENCE [LARGE SCALE GENOMIC DNA]</scope>
    <source>
        <strain evidence="3">M4</strain>
    </source>
</reference>
<evidence type="ECO:0000313" key="2">
    <source>
        <dbReference type="EMBL" id="ADO18011.1"/>
    </source>
</evidence>
<evidence type="ECO:0000313" key="3">
    <source>
        <dbReference type="EMBL" id="AEJ34391.1"/>
    </source>
</evidence>
<feature type="compositionally biased region" description="Polar residues" evidence="1">
    <location>
        <begin position="333"/>
        <end position="352"/>
    </location>
</feature>
<reference evidence="8 9" key="3">
    <citation type="submission" date="2014-10" db="EMBL/GenBank/DDBJ databases">
        <title>Pan-genome analysis of Brazilian lineage A amoebal mimiviruses.</title>
        <authorList>
            <person name="Assis F.L."/>
            <person name="Abrahao J.S."/>
            <person name="Kroon E.G."/>
            <person name="Dornas F.P."/>
            <person name="Andrade K.R."/>
            <person name="Borato P.V.M."/>
            <person name="Pilotto M.R."/>
            <person name="Benamar S."/>
            <person name="LaScola B."/>
            <person name="Colson P."/>
        </authorList>
    </citation>
    <scope>NUCLEOTIDE SEQUENCE [LARGE SCALE GENOMIC DNA]</scope>
    <source>
        <strain evidence="5 9">Amazonia</strain>
        <strain evidence="4 8">Oyster</strain>
    </source>
</reference>
<feature type="compositionally biased region" description="Acidic residues" evidence="1">
    <location>
        <begin position="379"/>
        <end position="403"/>
    </location>
</feature>
<dbReference type="EMBL" id="HQ336222">
    <property type="protein sequence ID" value="ADO18011.1"/>
    <property type="molecule type" value="Genomic_DNA"/>
</dbReference>
<reference evidence="2 6" key="2">
    <citation type="journal article" date="2011" name="Virol. J.">
        <title>Breaking the 1000-gene barrier for Mimivirus using ultra-deep genome and transcriptome sequencing.</title>
        <authorList>
            <person name="Legendre M."/>
            <person name="Santini S."/>
            <person name="Rico A."/>
            <person name="Abergel C."/>
            <person name="Claverie J.M."/>
        </authorList>
    </citation>
    <scope>NUCLEOTIDE SEQUENCE [LARGE SCALE GENOMIC DNA]</scope>
</reference>
<dbReference type="EMBL" id="KM982401">
    <property type="protein sequence ID" value="AKI78916.1"/>
    <property type="molecule type" value="Genomic_DNA"/>
</dbReference>
<dbReference type="RefSeq" id="YP_003986649.1">
    <property type="nucleotide sequence ID" value="NC_014649.1"/>
</dbReference>
<evidence type="ECO:0000313" key="4">
    <source>
        <dbReference type="EMBL" id="AKI78916.1"/>
    </source>
</evidence>
<sequence>MTTIIIDSTVDLYYDHDEQLKKIRLKEPFYFKIPSGLEVQIGQNKFIIVEELHIEPDVNTLLSNVCEKGIIQEIPSDTSIIPECYGFSTRLESPLKVYLPLDTKVKLPVGTKLKQKEIYAFFNLETEVDGIIFSSVIPSILVDRLNVKIDIEGNTVNNEYLMNIPLYEKHEDLLIDFEEKTSPNNKSRNKSRNESQDKSRDKSRKKVCNTHKNKKTLDNVKPDKNIKISVSSNKFTTNKPKSNKNSSDSDGSTKTTKSTRSTKSTKSSKSQKSTRNSDVKLIELSDSNQYSEDIPLVRKKKNKNPKESINHKKNDSKQNIFVEKFKNKNNKNDSTNCRKSNRTTTRDVTNSDSEQKVENKNRSWLSESISSESDKSDSEQSDLTEDETEENVSEEDETEEDETACYIDNKDYRKLLSKLSQYLEPKYDIVKIANYIWVNWDLKKINKMGVKDVLSLFLEGNNNRLNESDFYLKNYKLFDSDDTDDTDDTNNSCSSEVDDSD</sequence>
<dbReference type="Proteomes" id="UP000201519">
    <property type="component" value="Segment"/>
</dbReference>
<protein>
    <submittedName>
        <fullName evidence="3">Uncharacterized protein L157</fullName>
    </submittedName>
</protein>
<evidence type="ECO:0000313" key="6">
    <source>
        <dbReference type="Proteomes" id="UP000201519"/>
    </source>
</evidence>
<feature type="compositionally biased region" description="Basic and acidic residues" evidence="1">
    <location>
        <begin position="215"/>
        <end position="226"/>
    </location>
</feature>
<accession>E3VYT5</accession>
<feature type="region of interest" description="Disordered" evidence="1">
    <location>
        <begin position="179"/>
        <end position="404"/>
    </location>
</feature>
<organismHost>
    <name type="scientific">Acanthamoeba polyphaga</name>
    <name type="common">Amoeba</name>
    <dbReference type="NCBI Taxonomy" id="5757"/>
</organismHost>
<accession>A0A0G2Y4Q3</accession>
<dbReference type="GeneID" id="9924757"/>
<dbReference type="Proteomes" id="UP000240552">
    <property type="component" value="Segment"/>
</dbReference>
<feature type="region of interest" description="Disordered" evidence="1">
    <location>
        <begin position="480"/>
        <end position="501"/>
    </location>
</feature>
<feature type="compositionally biased region" description="Low complexity" evidence="1">
    <location>
        <begin position="231"/>
        <end position="274"/>
    </location>
</feature>
<dbReference type="EMBL" id="JN036606">
    <property type="protein sequence ID" value="AEJ34391.1"/>
    <property type="molecule type" value="Genomic_DNA"/>
</dbReference>
<feature type="compositionally biased region" description="Basic and acidic residues" evidence="1">
    <location>
        <begin position="304"/>
        <end position="316"/>
    </location>
</feature>
<evidence type="ECO:0000313" key="5">
    <source>
        <dbReference type="EMBL" id="AKI80813.1"/>
    </source>
</evidence>
<name>A0A0G2Y4Q3_MIMIV</name>
<dbReference type="Proteomes" id="UP000241474">
    <property type="component" value="Segment"/>
</dbReference>
<dbReference type="Proteomes" id="UP000274448">
    <property type="component" value="Segment"/>
</dbReference>
<dbReference type="EMBL" id="KM982403">
    <property type="protein sequence ID" value="AKI80813.1"/>
    <property type="molecule type" value="Genomic_DNA"/>
</dbReference>
<evidence type="ECO:0000313" key="9">
    <source>
        <dbReference type="Proteomes" id="UP000274448"/>
    </source>
</evidence>
<proteinExistence type="predicted"/>